<accession>A0A9N9NAY1</accession>
<dbReference type="EMBL" id="CAJVPS010025236">
    <property type="protein sequence ID" value="CAG8718397.1"/>
    <property type="molecule type" value="Genomic_DNA"/>
</dbReference>
<sequence>MAKKFNVQEDYQKQYTFVDPSNSTDVHRTPPPHIPEIEPPFPPVNLDIEKIMKQKSPKKIKSKPPN</sequence>
<evidence type="ECO:0000313" key="3">
    <source>
        <dbReference type="Proteomes" id="UP000789508"/>
    </source>
</evidence>
<comment type="caution">
    <text evidence="2">The sequence shown here is derived from an EMBL/GenBank/DDBJ whole genome shotgun (WGS) entry which is preliminary data.</text>
</comment>
<dbReference type="Proteomes" id="UP000789508">
    <property type="component" value="Unassembled WGS sequence"/>
</dbReference>
<feature type="region of interest" description="Disordered" evidence="1">
    <location>
        <begin position="17"/>
        <end position="44"/>
    </location>
</feature>
<keyword evidence="3" id="KW-1185">Reference proteome</keyword>
<evidence type="ECO:0000313" key="2">
    <source>
        <dbReference type="EMBL" id="CAG8718397.1"/>
    </source>
</evidence>
<feature type="non-terminal residue" evidence="2">
    <location>
        <position position="1"/>
    </location>
</feature>
<proteinExistence type="predicted"/>
<evidence type="ECO:0000256" key="1">
    <source>
        <dbReference type="SAM" id="MobiDB-lite"/>
    </source>
</evidence>
<reference evidence="2" key="1">
    <citation type="submission" date="2021-06" db="EMBL/GenBank/DDBJ databases">
        <authorList>
            <person name="Kallberg Y."/>
            <person name="Tangrot J."/>
            <person name="Rosling A."/>
        </authorList>
    </citation>
    <scope>NUCLEOTIDE SEQUENCE</scope>
    <source>
        <strain evidence="2">FL130A</strain>
    </source>
</reference>
<name>A0A9N9NAY1_9GLOM</name>
<dbReference type="AlphaFoldDB" id="A0A9N9NAY1"/>
<organism evidence="2 3">
    <name type="scientific">Ambispora leptoticha</name>
    <dbReference type="NCBI Taxonomy" id="144679"/>
    <lineage>
        <taxon>Eukaryota</taxon>
        <taxon>Fungi</taxon>
        <taxon>Fungi incertae sedis</taxon>
        <taxon>Mucoromycota</taxon>
        <taxon>Glomeromycotina</taxon>
        <taxon>Glomeromycetes</taxon>
        <taxon>Archaeosporales</taxon>
        <taxon>Ambisporaceae</taxon>
        <taxon>Ambispora</taxon>
    </lineage>
</organism>
<protein>
    <submittedName>
        <fullName evidence="2">3414_t:CDS:1</fullName>
    </submittedName>
</protein>
<feature type="non-terminal residue" evidence="2">
    <location>
        <position position="66"/>
    </location>
</feature>
<gene>
    <name evidence="2" type="ORF">ALEPTO_LOCUS12167</name>
</gene>
<feature type="compositionally biased region" description="Pro residues" evidence="1">
    <location>
        <begin position="29"/>
        <end position="43"/>
    </location>
</feature>